<evidence type="ECO:0000313" key="4">
    <source>
        <dbReference type="Proteomes" id="UP000815677"/>
    </source>
</evidence>
<dbReference type="PANTHER" id="PTHR12741:SF48">
    <property type="entry name" value="1,3-BETA-GLUCAN SYNTHASE COMPONENT FKS1-RELATED"/>
    <property type="match status" value="1"/>
</dbReference>
<dbReference type="EMBL" id="DF847566">
    <property type="protein sequence ID" value="GAT52097.1"/>
    <property type="molecule type" value="Genomic_DNA"/>
</dbReference>
<organism evidence="3 4">
    <name type="scientific">Mycena chlorophos</name>
    <name type="common">Agaric fungus</name>
    <name type="synonym">Agaricus chlorophos</name>
    <dbReference type="NCBI Taxonomy" id="658473"/>
    <lineage>
        <taxon>Eukaryota</taxon>
        <taxon>Fungi</taxon>
        <taxon>Dikarya</taxon>
        <taxon>Basidiomycota</taxon>
        <taxon>Agaricomycotina</taxon>
        <taxon>Agaricomycetes</taxon>
        <taxon>Agaricomycetidae</taxon>
        <taxon>Agaricales</taxon>
        <taxon>Marasmiineae</taxon>
        <taxon>Mycenaceae</taxon>
        <taxon>Mycena</taxon>
    </lineage>
</organism>
<feature type="transmembrane region" description="Helical" evidence="1">
    <location>
        <begin position="539"/>
        <end position="557"/>
    </location>
</feature>
<dbReference type="InterPro" id="IPR003440">
    <property type="entry name" value="Glyco_trans_48_dom"/>
</dbReference>
<feature type="transmembrane region" description="Helical" evidence="1">
    <location>
        <begin position="149"/>
        <end position="170"/>
    </location>
</feature>
<feature type="transmembrane region" description="Helical" evidence="1">
    <location>
        <begin position="431"/>
        <end position="458"/>
    </location>
</feature>
<keyword evidence="1" id="KW-0812">Transmembrane</keyword>
<sequence length="629" mass="72093">MNTRGGVSKAQKGLHLNEDIYAGMNAFGRGGRIKHTEYYQCGKGRDLGFGTILNFQTKIGTGMGEQMLSREYYYLGTQLPIDRFLTFYYNHPGFHINNMLVILSVQIFIVTMVFLGSLNESIHVCQYTSSGQFKAGQPGCYNLINVFGWIRRCIISIFLVFMISFLPLFLQELVERGAWKAILRLVKQFGSLSPIFEVFSTQIYTHSILSNLTFGGARYISTGRGFATTRIPFSTLFSRFAGPSIYLGMRTLIMLLYVTLSMWTPYLIYFWASILSFCIAPFLFNPHQFVFADWVVDYREFLRWMMRGNSRSHNNSWIGYCRLSRTMITGYKKKKLGHPSEKLSGDVPRAGWRSVLWTEVAFPWIMAILFVIAYMFVKSFRDPTTGKFPPSPLIRILVIALGPIAWNAMVLLLLFVISITLGPMLDSMFPIFGSVMAFIAHTLGTLGLVAFFEFFWFLELWNVSHAVLGLISIIAIQRAVHKSIIAVFLTREFKHDETNRAWWTGRWYGRGLGASVMSQPAREFAVKIMELSLWSSDLILGHILLLMLTPPILIPYFDRVHNTMLFWLRPSKQIRAPLYSIKQRRQRRWIIIKYGLIYVLAIAAIVVLIALPVAFRTTLHTNCSICQNL</sequence>
<feature type="transmembrane region" description="Helical" evidence="1">
    <location>
        <begin position="355"/>
        <end position="376"/>
    </location>
</feature>
<reference evidence="3" key="1">
    <citation type="submission" date="2014-09" db="EMBL/GenBank/DDBJ databases">
        <title>Genome sequence of the luminous mushroom Mycena chlorophos for searching fungal bioluminescence genes.</title>
        <authorList>
            <person name="Tanaka Y."/>
            <person name="Kasuga D."/>
            <person name="Oba Y."/>
            <person name="Hase S."/>
            <person name="Sato K."/>
            <person name="Oba Y."/>
            <person name="Sakakibara Y."/>
        </authorList>
    </citation>
    <scope>NUCLEOTIDE SEQUENCE</scope>
</reference>
<dbReference type="PANTHER" id="PTHR12741">
    <property type="entry name" value="LYST-INTERACTING PROTEIN LIP5 DOPAMINE RESPONSIVE PROTEIN DRG-1"/>
    <property type="match status" value="1"/>
</dbReference>
<evidence type="ECO:0000313" key="3">
    <source>
        <dbReference type="EMBL" id="GAT52097.1"/>
    </source>
</evidence>
<keyword evidence="1" id="KW-1133">Transmembrane helix</keyword>
<evidence type="ECO:0000256" key="1">
    <source>
        <dbReference type="SAM" id="Phobius"/>
    </source>
</evidence>
<dbReference type="Pfam" id="PF02364">
    <property type="entry name" value="Glucan_synthase"/>
    <property type="match status" value="1"/>
</dbReference>
<feature type="domain" description="Glycosyl transferase 48" evidence="2">
    <location>
        <begin position="1"/>
        <end position="424"/>
    </location>
</feature>
<name>A0ABQ0LLX1_MYCCL</name>
<feature type="transmembrane region" description="Helical" evidence="1">
    <location>
        <begin position="591"/>
        <end position="615"/>
    </location>
</feature>
<gene>
    <name evidence="3" type="ORF">MCHLO_09180</name>
</gene>
<feature type="transmembrane region" description="Helical" evidence="1">
    <location>
        <begin position="396"/>
        <end position="419"/>
    </location>
</feature>
<keyword evidence="1" id="KW-0472">Membrane</keyword>
<proteinExistence type="predicted"/>
<keyword evidence="4" id="KW-1185">Reference proteome</keyword>
<dbReference type="Proteomes" id="UP000815677">
    <property type="component" value="Unassembled WGS sequence"/>
</dbReference>
<evidence type="ECO:0000259" key="2">
    <source>
        <dbReference type="Pfam" id="PF02364"/>
    </source>
</evidence>
<accession>A0ABQ0LLX1</accession>
<protein>
    <submittedName>
        <fullName evidence="3">1,3-beta-glucansynthase</fullName>
    </submittedName>
</protein>
<feature type="transmembrane region" description="Helical" evidence="1">
    <location>
        <begin position="99"/>
        <end position="118"/>
    </location>
</feature>